<dbReference type="EMBL" id="VEVO01000002">
    <property type="protein sequence ID" value="KAF0046202.1"/>
    <property type="molecule type" value="Genomic_DNA"/>
</dbReference>
<dbReference type="Proteomes" id="UP000438429">
    <property type="component" value="Unassembled WGS sequence"/>
</dbReference>
<dbReference type="AlphaFoldDB" id="A0A6A4TVY4"/>
<proteinExistence type="predicted"/>
<evidence type="ECO:0000313" key="1">
    <source>
        <dbReference type="EMBL" id="KAF0046202.1"/>
    </source>
</evidence>
<sequence>MFCSRERAALRTRALRGLVSSVIREQPLRNVYDQKILHNEMKFIKMLKCSPGVTQTFVLTRTSLHFRYEFALTVRNLAQVDLQP</sequence>
<organism evidence="1 2">
    <name type="scientific">Scophthalmus maximus</name>
    <name type="common">Turbot</name>
    <name type="synonym">Psetta maxima</name>
    <dbReference type="NCBI Taxonomy" id="52904"/>
    <lineage>
        <taxon>Eukaryota</taxon>
        <taxon>Metazoa</taxon>
        <taxon>Chordata</taxon>
        <taxon>Craniata</taxon>
        <taxon>Vertebrata</taxon>
        <taxon>Euteleostomi</taxon>
        <taxon>Actinopterygii</taxon>
        <taxon>Neopterygii</taxon>
        <taxon>Teleostei</taxon>
        <taxon>Neoteleostei</taxon>
        <taxon>Acanthomorphata</taxon>
        <taxon>Carangaria</taxon>
        <taxon>Pleuronectiformes</taxon>
        <taxon>Pleuronectoidei</taxon>
        <taxon>Scophthalmidae</taxon>
        <taxon>Scophthalmus</taxon>
    </lineage>
</organism>
<comment type="caution">
    <text evidence="1">The sequence shown here is derived from an EMBL/GenBank/DDBJ whole genome shotgun (WGS) entry which is preliminary data.</text>
</comment>
<gene>
    <name evidence="1" type="ORF">F2P81_002731</name>
</gene>
<accession>A0A6A4TVY4</accession>
<evidence type="ECO:0000313" key="2">
    <source>
        <dbReference type="Proteomes" id="UP000438429"/>
    </source>
</evidence>
<name>A0A6A4TVY4_SCOMX</name>
<protein>
    <submittedName>
        <fullName evidence="1">Uncharacterized protein</fullName>
    </submittedName>
</protein>
<reference evidence="1 2" key="1">
    <citation type="submission" date="2019-06" db="EMBL/GenBank/DDBJ databases">
        <title>Draft genomes of female and male turbot (Scophthalmus maximus).</title>
        <authorList>
            <person name="Xu H."/>
            <person name="Xu X.-W."/>
            <person name="Shao C."/>
            <person name="Chen S."/>
        </authorList>
    </citation>
    <scope>NUCLEOTIDE SEQUENCE [LARGE SCALE GENOMIC DNA]</scope>
    <source>
        <strain evidence="1">Ysfricsl-2016a</strain>
        <tissue evidence="1">Blood</tissue>
    </source>
</reference>